<reference evidence="2" key="1">
    <citation type="submission" date="2021-05" db="EMBL/GenBank/DDBJ databases">
        <title>Direct Submission.</title>
        <authorList>
            <person name="Li K."/>
            <person name="Gao J."/>
        </authorList>
    </citation>
    <scope>NUCLEOTIDE SEQUENCE [LARGE SCALE GENOMIC DNA]</scope>
    <source>
        <strain evidence="2">HDS12</strain>
    </source>
</reference>
<protein>
    <recommendedName>
        <fullName evidence="3">DUF4145 domain-containing protein</fullName>
    </recommendedName>
</protein>
<dbReference type="RefSeq" id="WP_212641973.1">
    <property type="nucleotide sequence ID" value="NZ_CP074132.1"/>
</dbReference>
<gene>
    <name evidence="1" type="ORF">KGD83_00235</name>
</gene>
<accession>A0ABX8C3X3</accession>
<evidence type="ECO:0000313" key="1">
    <source>
        <dbReference type="EMBL" id="QUX29085.1"/>
    </source>
</evidence>
<organism evidence="1 2">
    <name type="scientific">Nocardiopsis akebiae</name>
    <dbReference type="NCBI Taxonomy" id="2831968"/>
    <lineage>
        <taxon>Bacteria</taxon>
        <taxon>Bacillati</taxon>
        <taxon>Actinomycetota</taxon>
        <taxon>Actinomycetes</taxon>
        <taxon>Streptosporangiales</taxon>
        <taxon>Nocardiopsidaceae</taxon>
        <taxon>Nocardiopsis</taxon>
    </lineage>
</organism>
<dbReference type="EMBL" id="CP074132">
    <property type="protein sequence ID" value="QUX29085.1"/>
    <property type="molecule type" value="Genomic_DNA"/>
</dbReference>
<name>A0ABX8C3X3_9ACTN</name>
<evidence type="ECO:0000313" key="2">
    <source>
        <dbReference type="Proteomes" id="UP000678016"/>
    </source>
</evidence>
<sequence>MKKTEKAVWIPLNEHQWERSSGSSDLFDRATSKEYFHARRSFDHAEYRILRNESDYDRTDAILALKRSIRSRLEHLNEKLDFKTIPGPDSGDWLGKLESIGVIRKSTLKKLNQVRNTVEHDGASPPSIEECESYAEAVWYFLKVTTLCLNTPTSAELTYIAEDASVNFHINVEISYSPLEMIVYGYVPRSHYSTARIEGWLELTHQPEVLSRVGLPTDLASTHTINGVQLDLISSLASEGNSATRVLNLIFNLN</sequence>
<evidence type="ECO:0008006" key="3">
    <source>
        <dbReference type="Google" id="ProtNLM"/>
    </source>
</evidence>
<dbReference type="Proteomes" id="UP000678016">
    <property type="component" value="Chromosome"/>
</dbReference>
<keyword evidence="2" id="KW-1185">Reference proteome</keyword>
<proteinExistence type="predicted"/>